<dbReference type="Gene3D" id="1.20.120.450">
    <property type="entry name" value="dinb family like domain"/>
    <property type="match status" value="1"/>
</dbReference>
<protein>
    <recommendedName>
        <fullName evidence="2">DinB-like domain-containing protein</fullName>
    </recommendedName>
</protein>
<gene>
    <name evidence="3" type="ORF">BPA01_26900</name>
</gene>
<keyword evidence="4" id="KW-1185">Reference proteome</keyword>
<evidence type="ECO:0000259" key="2">
    <source>
        <dbReference type="Pfam" id="PF12867"/>
    </source>
</evidence>
<dbReference type="Pfam" id="PF12867">
    <property type="entry name" value="DinB_2"/>
    <property type="match status" value="1"/>
</dbReference>
<reference evidence="3 4" key="1">
    <citation type="submission" date="2019-06" db="EMBL/GenBank/DDBJ databases">
        <title>Whole genome shotgun sequence of Brevibacillus parabrevis NBRC 12334.</title>
        <authorList>
            <person name="Hosoyama A."/>
            <person name="Uohara A."/>
            <person name="Ohji S."/>
            <person name="Ichikawa N."/>
        </authorList>
    </citation>
    <scope>NUCLEOTIDE SEQUENCE [LARGE SCALE GENOMIC DNA]</scope>
    <source>
        <strain evidence="3 4">NBRC 12334</strain>
    </source>
</reference>
<dbReference type="InterPro" id="IPR024775">
    <property type="entry name" value="DinB-like"/>
</dbReference>
<dbReference type="EMBL" id="BJMH01000011">
    <property type="protein sequence ID" value="GEB33110.1"/>
    <property type="molecule type" value="Genomic_DNA"/>
</dbReference>
<accession>A0A4Y3PEZ8</accession>
<dbReference type="STRING" id="54914.AV540_18735"/>
<dbReference type="SUPFAM" id="SSF109854">
    <property type="entry name" value="DinB/YfiT-like putative metalloenzymes"/>
    <property type="match status" value="1"/>
</dbReference>
<feature type="domain" description="DinB-like" evidence="2">
    <location>
        <begin position="16"/>
        <end position="153"/>
    </location>
</feature>
<sequence>MKGGFVMQDYSFVWNQYDMIRGMFLEGLSKTSEQEAEIVPAGFKNNIHWNIGHILLTQDYLLFGPAEMKCPPSYAALFSPGTKPADWQGDVPSIEELAAQLKEQHARVKEQLQTKLNDPLPKPFQLGDKGVMNTYGEMMVFTLFHEGMHIGTISALRKAIAHSNA</sequence>
<evidence type="ECO:0000313" key="4">
    <source>
        <dbReference type="Proteomes" id="UP000316882"/>
    </source>
</evidence>
<comment type="caution">
    <text evidence="3">The sequence shown here is derived from an EMBL/GenBank/DDBJ whole genome shotgun (WGS) entry which is preliminary data.</text>
</comment>
<keyword evidence="1" id="KW-0175">Coiled coil</keyword>
<name>A0A4Y3PEZ8_BREPA</name>
<evidence type="ECO:0000256" key="1">
    <source>
        <dbReference type="SAM" id="Coils"/>
    </source>
</evidence>
<organism evidence="3 4">
    <name type="scientific">Brevibacillus parabrevis</name>
    <dbReference type="NCBI Taxonomy" id="54914"/>
    <lineage>
        <taxon>Bacteria</taxon>
        <taxon>Bacillati</taxon>
        <taxon>Bacillota</taxon>
        <taxon>Bacilli</taxon>
        <taxon>Bacillales</taxon>
        <taxon>Paenibacillaceae</taxon>
        <taxon>Brevibacillus</taxon>
    </lineage>
</organism>
<dbReference type="AlphaFoldDB" id="A0A4Y3PEZ8"/>
<feature type="coiled-coil region" evidence="1">
    <location>
        <begin position="91"/>
        <end position="118"/>
    </location>
</feature>
<evidence type="ECO:0000313" key="3">
    <source>
        <dbReference type="EMBL" id="GEB33110.1"/>
    </source>
</evidence>
<proteinExistence type="predicted"/>
<dbReference type="Proteomes" id="UP000316882">
    <property type="component" value="Unassembled WGS sequence"/>
</dbReference>
<dbReference type="InterPro" id="IPR034660">
    <property type="entry name" value="DinB/YfiT-like"/>
</dbReference>